<keyword evidence="7" id="KW-1185">Reference proteome</keyword>
<proteinExistence type="predicted"/>
<evidence type="ECO:0000256" key="1">
    <source>
        <dbReference type="ARBA" id="ARBA00022722"/>
    </source>
</evidence>
<protein>
    <submittedName>
        <fullName evidence="6">DNA polymerase-3 subunit epsilon</fullName>
    </submittedName>
</protein>
<evidence type="ECO:0000313" key="7">
    <source>
        <dbReference type="Proteomes" id="UP000199025"/>
    </source>
</evidence>
<feature type="transmembrane region" description="Helical" evidence="4">
    <location>
        <begin position="446"/>
        <end position="466"/>
    </location>
</feature>
<dbReference type="GO" id="GO:0005829">
    <property type="term" value="C:cytosol"/>
    <property type="evidence" value="ECO:0007669"/>
    <property type="project" value="TreeGrafter"/>
</dbReference>
<keyword evidence="4" id="KW-0812">Transmembrane</keyword>
<reference evidence="6 7" key="1">
    <citation type="submission" date="2016-10" db="EMBL/GenBank/DDBJ databases">
        <authorList>
            <person name="de Groot N.N."/>
        </authorList>
    </citation>
    <scope>NUCLEOTIDE SEQUENCE [LARGE SCALE GENOMIC DNA]</scope>
    <source>
        <strain evidence="6 7">DSM 44468</strain>
    </source>
</reference>
<dbReference type="EMBL" id="FORP01000006">
    <property type="protein sequence ID" value="SFJ58553.1"/>
    <property type="molecule type" value="Genomic_DNA"/>
</dbReference>
<dbReference type="RefSeq" id="WP_091506982.1">
    <property type="nucleotide sequence ID" value="NZ_CBDRCA010000016.1"/>
</dbReference>
<evidence type="ECO:0000313" key="6">
    <source>
        <dbReference type="EMBL" id="SFJ58553.1"/>
    </source>
</evidence>
<gene>
    <name evidence="6" type="ORF">SAMN05421835_106347</name>
</gene>
<evidence type="ECO:0000256" key="4">
    <source>
        <dbReference type="SAM" id="Phobius"/>
    </source>
</evidence>
<dbReference type="SMART" id="SM00479">
    <property type="entry name" value="EXOIII"/>
    <property type="match status" value="1"/>
</dbReference>
<dbReference type="AlphaFoldDB" id="A0A1I3SIQ3"/>
<keyword evidence="4" id="KW-0472">Membrane</keyword>
<dbReference type="GO" id="GO:0008408">
    <property type="term" value="F:3'-5' exonuclease activity"/>
    <property type="evidence" value="ECO:0007669"/>
    <property type="project" value="TreeGrafter"/>
</dbReference>
<keyword evidence="3" id="KW-0269">Exonuclease</keyword>
<dbReference type="SUPFAM" id="SSF53098">
    <property type="entry name" value="Ribonuclease H-like"/>
    <property type="match status" value="1"/>
</dbReference>
<dbReference type="Pfam" id="PF00929">
    <property type="entry name" value="RNase_T"/>
    <property type="match status" value="1"/>
</dbReference>
<dbReference type="InterPro" id="IPR012337">
    <property type="entry name" value="RNaseH-like_sf"/>
</dbReference>
<dbReference type="CDD" id="cd06127">
    <property type="entry name" value="DEDDh"/>
    <property type="match status" value="1"/>
</dbReference>
<dbReference type="PANTHER" id="PTHR30231:SF4">
    <property type="entry name" value="PROTEIN NEN2"/>
    <property type="match status" value="1"/>
</dbReference>
<evidence type="ECO:0000256" key="2">
    <source>
        <dbReference type="ARBA" id="ARBA00022801"/>
    </source>
</evidence>
<dbReference type="GO" id="GO:0003676">
    <property type="term" value="F:nucleic acid binding"/>
    <property type="evidence" value="ECO:0007669"/>
    <property type="project" value="InterPro"/>
</dbReference>
<dbReference type="PANTHER" id="PTHR30231">
    <property type="entry name" value="DNA POLYMERASE III SUBUNIT EPSILON"/>
    <property type="match status" value="1"/>
</dbReference>
<accession>A0A1I3SIQ3</accession>
<sequence length="472" mass="49625">MAPLDTPRLTPDGRFPAATAEFTALDVRTTGLRPGHVVEVAAVRVRADGTTVAEFATLVNPGWHVAPGPAPLHRISRRELDRAPEFREVLGPLLDLCHGSVVVAHNLPFLREFLAAEVARLDVELPPLPAVCTLDAARQVLGLPNVLLSTVAVALGLGEFPAHLALAHARTVAAVASSLVTTHGLLFTAPPSYPPLPRLPASGHLFPRGEAAVREQVWLADLTARLRLSEREPRHEAYRQALTAAVADVDFTPDDAAELTTVAMDGGIPAGRAHLEFVTALREVAEEDGALAEAEAADLTALAKMLGVPEAVGELRHAQHPEPRRLLVLGETQESDALRAAALAAGIQLARELAPSVTHIALTDDVPRHDPRLTEARELGIAVLDLGSAWPALGLLDPAATAPLARPLSAPRTLPAAHVWAARGLMVAGLAVMLFSLLTLVAGAPLASSAALAVLGVAALCTGWYLSEPMVR</sequence>
<keyword evidence="1" id="KW-0540">Nuclease</keyword>
<keyword evidence="2" id="KW-0378">Hydrolase</keyword>
<dbReference type="OrthoDB" id="190275at2"/>
<evidence type="ECO:0000259" key="5">
    <source>
        <dbReference type="SMART" id="SM00479"/>
    </source>
</evidence>
<dbReference type="STRING" id="115433.SAMN05421835_106347"/>
<dbReference type="InterPro" id="IPR013520">
    <property type="entry name" value="Ribonucl_H"/>
</dbReference>
<dbReference type="InterPro" id="IPR036397">
    <property type="entry name" value="RNaseH_sf"/>
</dbReference>
<keyword evidence="4" id="KW-1133">Transmembrane helix</keyword>
<organism evidence="6 7">
    <name type="scientific">Amycolatopsis sacchari</name>
    <dbReference type="NCBI Taxonomy" id="115433"/>
    <lineage>
        <taxon>Bacteria</taxon>
        <taxon>Bacillati</taxon>
        <taxon>Actinomycetota</taxon>
        <taxon>Actinomycetes</taxon>
        <taxon>Pseudonocardiales</taxon>
        <taxon>Pseudonocardiaceae</taxon>
        <taxon>Amycolatopsis</taxon>
    </lineage>
</organism>
<feature type="transmembrane region" description="Helical" evidence="4">
    <location>
        <begin position="420"/>
        <end position="440"/>
    </location>
</feature>
<evidence type="ECO:0000256" key="3">
    <source>
        <dbReference type="ARBA" id="ARBA00022839"/>
    </source>
</evidence>
<name>A0A1I3SIQ3_9PSEU</name>
<dbReference type="Proteomes" id="UP000199025">
    <property type="component" value="Unassembled WGS sequence"/>
</dbReference>
<dbReference type="Gene3D" id="3.30.420.10">
    <property type="entry name" value="Ribonuclease H-like superfamily/Ribonuclease H"/>
    <property type="match status" value="1"/>
</dbReference>
<feature type="domain" description="Exonuclease" evidence="5">
    <location>
        <begin position="21"/>
        <end position="185"/>
    </location>
</feature>